<dbReference type="EMBL" id="EQ973812">
    <property type="protein sequence ID" value="EEF45580.1"/>
    <property type="molecule type" value="Genomic_DNA"/>
</dbReference>
<dbReference type="AlphaFoldDB" id="B9RT97"/>
<dbReference type="InParanoid" id="B9RT97"/>
<evidence type="ECO:0000313" key="1">
    <source>
        <dbReference type="EMBL" id="EEF45580.1"/>
    </source>
</evidence>
<reference evidence="2" key="1">
    <citation type="journal article" date="2010" name="Nat. Biotechnol.">
        <title>Draft genome sequence of the oilseed species Ricinus communis.</title>
        <authorList>
            <person name="Chan A.P."/>
            <person name="Crabtree J."/>
            <person name="Zhao Q."/>
            <person name="Lorenzi H."/>
            <person name="Orvis J."/>
            <person name="Puiu D."/>
            <person name="Melake-Berhan A."/>
            <person name="Jones K.M."/>
            <person name="Redman J."/>
            <person name="Chen G."/>
            <person name="Cahoon E.B."/>
            <person name="Gedil M."/>
            <person name="Stanke M."/>
            <person name="Haas B.J."/>
            <person name="Wortman J.R."/>
            <person name="Fraser-Liggett C.M."/>
            <person name="Ravel J."/>
            <person name="Rabinowicz P.D."/>
        </authorList>
    </citation>
    <scope>NUCLEOTIDE SEQUENCE [LARGE SCALE GENOMIC DNA]</scope>
    <source>
        <strain evidence="2">cv. Hale</strain>
    </source>
</reference>
<evidence type="ECO:0000313" key="2">
    <source>
        <dbReference type="Proteomes" id="UP000008311"/>
    </source>
</evidence>
<sequence>MATHRLTRIGYEGFALIDECYGGGRTGRSAADGRHQYQYSSNQGHHQNYQPHQLQPCIYHGPQISTVRLPVVVSNEVAQHYGSAGKEPAVMTSDEAAEYYGGVVIMEYGRRKHFRKP</sequence>
<keyword evidence="2" id="KW-1185">Reference proteome</keyword>
<dbReference type="Proteomes" id="UP000008311">
    <property type="component" value="Unassembled WGS sequence"/>
</dbReference>
<dbReference type="PANTHER" id="PTHR33484:SF12">
    <property type="entry name" value="AP2_ERF DOMAIN-CONTAINING PROTEIN"/>
    <property type="match status" value="1"/>
</dbReference>
<organism evidence="1 2">
    <name type="scientific">Ricinus communis</name>
    <name type="common">Castor bean</name>
    <dbReference type="NCBI Taxonomy" id="3988"/>
    <lineage>
        <taxon>Eukaryota</taxon>
        <taxon>Viridiplantae</taxon>
        <taxon>Streptophyta</taxon>
        <taxon>Embryophyta</taxon>
        <taxon>Tracheophyta</taxon>
        <taxon>Spermatophyta</taxon>
        <taxon>Magnoliopsida</taxon>
        <taxon>eudicotyledons</taxon>
        <taxon>Gunneridae</taxon>
        <taxon>Pentapetalae</taxon>
        <taxon>rosids</taxon>
        <taxon>fabids</taxon>
        <taxon>Malpighiales</taxon>
        <taxon>Euphorbiaceae</taxon>
        <taxon>Acalyphoideae</taxon>
        <taxon>Acalypheae</taxon>
        <taxon>Ricinus</taxon>
    </lineage>
</organism>
<protein>
    <submittedName>
        <fullName evidence="1">Uncharacterized protein</fullName>
    </submittedName>
</protein>
<name>B9RT97_RICCO</name>
<gene>
    <name evidence="1" type="ORF">RCOM_0682120</name>
</gene>
<proteinExistence type="predicted"/>
<dbReference type="PANTHER" id="PTHR33484">
    <property type="entry name" value="BNAC07G33360D PROTEIN"/>
    <property type="match status" value="1"/>
</dbReference>
<accession>B9RT97</accession>